<protein>
    <submittedName>
        <fullName evidence="7">E3 ubiquitin/ISG15 ligase TRIM25</fullName>
    </submittedName>
</protein>
<keyword evidence="1" id="KW-0479">Metal-binding</keyword>
<dbReference type="GO" id="GO:0016874">
    <property type="term" value="F:ligase activity"/>
    <property type="evidence" value="ECO:0007669"/>
    <property type="project" value="UniProtKB-KW"/>
</dbReference>
<comment type="caution">
    <text evidence="7">The sequence shown here is derived from an EMBL/GenBank/DDBJ whole genome shotgun (WGS) entry which is preliminary data.</text>
</comment>
<evidence type="ECO:0000313" key="8">
    <source>
        <dbReference type="Proteomes" id="UP001174136"/>
    </source>
</evidence>
<evidence type="ECO:0000256" key="2">
    <source>
        <dbReference type="ARBA" id="ARBA00022771"/>
    </source>
</evidence>
<dbReference type="PROSITE" id="PS50089">
    <property type="entry name" value="ZF_RING_2"/>
    <property type="match status" value="1"/>
</dbReference>
<dbReference type="Proteomes" id="UP001174136">
    <property type="component" value="Unassembled WGS sequence"/>
</dbReference>
<dbReference type="Gene3D" id="2.60.120.920">
    <property type="match status" value="1"/>
</dbReference>
<dbReference type="InterPro" id="IPR001841">
    <property type="entry name" value="Znf_RING"/>
</dbReference>
<keyword evidence="7" id="KW-0436">Ligase</keyword>
<feature type="domain" description="B30.2/SPRY" evidence="6">
    <location>
        <begin position="302"/>
        <end position="501"/>
    </location>
</feature>
<evidence type="ECO:0000313" key="7">
    <source>
        <dbReference type="EMBL" id="KAK0152520.1"/>
    </source>
</evidence>
<dbReference type="SUPFAM" id="SSF57845">
    <property type="entry name" value="B-box zinc-binding domain"/>
    <property type="match status" value="1"/>
</dbReference>
<dbReference type="Gene3D" id="4.10.830.40">
    <property type="match status" value="1"/>
</dbReference>
<proteinExistence type="predicted"/>
<dbReference type="PANTHER" id="PTHR25465">
    <property type="entry name" value="B-BOX DOMAIN CONTAINING"/>
    <property type="match status" value="1"/>
</dbReference>
<reference evidence="7" key="1">
    <citation type="journal article" date="2023" name="Front. Mar. Sci.">
        <title>A new Merluccius polli reference genome to investigate the effects of global change in West African waters.</title>
        <authorList>
            <person name="Mateo J.L."/>
            <person name="Blanco-Fernandez C."/>
            <person name="Garcia-Vazquez E."/>
            <person name="Machado-Schiaffino G."/>
        </authorList>
    </citation>
    <scope>NUCLEOTIDE SEQUENCE</scope>
    <source>
        <strain evidence="7">C29</strain>
        <tissue evidence="7">Fin</tissue>
    </source>
</reference>
<dbReference type="InterPro" id="IPR006574">
    <property type="entry name" value="PRY"/>
</dbReference>
<evidence type="ECO:0000256" key="1">
    <source>
        <dbReference type="ARBA" id="ARBA00022723"/>
    </source>
</evidence>
<dbReference type="PRINTS" id="PR01407">
    <property type="entry name" value="BUTYPHLNCDUF"/>
</dbReference>
<dbReference type="SMART" id="SM00589">
    <property type="entry name" value="PRY"/>
    <property type="match status" value="1"/>
</dbReference>
<evidence type="ECO:0000256" key="3">
    <source>
        <dbReference type="ARBA" id="ARBA00022833"/>
    </source>
</evidence>
<dbReference type="Gene3D" id="3.30.40.10">
    <property type="entry name" value="Zinc/RING finger domain, C3HC4 (zinc finger)"/>
    <property type="match status" value="1"/>
</dbReference>
<keyword evidence="2 4" id="KW-0863">Zinc-finger</keyword>
<evidence type="ECO:0000259" key="6">
    <source>
        <dbReference type="PROSITE" id="PS50188"/>
    </source>
</evidence>
<keyword evidence="3" id="KW-0862">Zinc</keyword>
<dbReference type="PANTHER" id="PTHR25465:SF73">
    <property type="entry name" value="E3 UBIQUITIN_ISG15 LIGASE TRIM25 ISOFORM X1"/>
    <property type="match status" value="1"/>
</dbReference>
<dbReference type="SUPFAM" id="SSF49899">
    <property type="entry name" value="Concanavalin A-like lectins/glucanases"/>
    <property type="match status" value="1"/>
</dbReference>
<name>A0AA47N6C9_MERPO</name>
<dbReference type="PROSITE" id="PS50188">
    <property type="entry name" value="B302_SPRY"/>
    <property type="match status" value="1"/>
</dbReference>
<dbReference type="CDD" id="cd19802">
    <property type="entry name" value="Bbox1_TRIM8-like"/>
    <property type="match status" value="1"/>
</dbReference>
<dbReference type="InterPro" id="IPR013083">
    <property type="entry name" value="Znf_RING/FYVE/PHD"/>
</dbReference>
<dbReference type="Pfam" id="PF13765">
    <property type="entry name" value="PRY"/>
    <property type="match status" value="1"/>
</dbReference>
<evidence type="ECO:0000259" key="5">
    <source>
        <dbReference type="PROSITE" id="PS50089"/>
    </source>
</evidence>
<dbReference type="InterPro" id="IPR013320">
    <property type="entry name" value="ConA-like_dom_sf"/>
</dbReference>
<feature type="domain" description="RING-type" evidence="5">
    <location>
        <begin position="16"/>
        <end position="58"/>
    </location>
</feature>
<gene>
    <name evidence="7" type="primary">Trim25_12</name>
    <name evidence="7" type="ORF">N1851_005957</name>
</gene>
<dbReference type="AlphaFoldDB" id="A0AA47N6C9"/>
<evidence type="ECO:0000256" key="4">
    <source>
        <dbReference type="PROSITE-ProRule" id="PRU00175"/>
    </source>
</evidence>
<dbReference type="PROSITE" id="PS00518">
    <property type="entry name" value="ZF_RING_1"/>
    <property type="match status" value="1"/>
</dbReference>
<dbReference type="GO" id="GO:0008270">
    <property type="term" value="F:zinc ion binding"/>
    <property type="evidence" value="ECO:0007669"/>
    <property type="project" value="UniProtKB-KW"/>
</dbReference>
<accession>A0AA47N6C9</accession>
<dbReference type="Pfam" id="PF15227">
    <property type="entry name" value="zf-C3HC4_4"/>
    <property type="match status" value="1"/>
</dbReference>
<dbReference type="InterPro" id="IPR043136">
    <property type="entry name" value="B30.2/SPRY_sf"/>
</dbReference>
<dbReference type="InterPro" id="IPR003879">
    <property type="entry name" value="Butyrophylin_SPRY"/>
</dbReference>
<dbReference type="GO" id="GO:0005737">
    <property type="term" value="C:cytoplasm"/>
    <property type="evidence" value="ECO:0007669"/>
    <property type="project" value="UniProtKB-ARBA"/>
</dbReference>
<dbReference type="InterPro" id="IPR017907">
    <property type="entry name" value="Znf_RING_CS"/>
</dbReference>
<dbReference type="InterPro" id="IPR051051">
    <property type="entry name" value="E3_ubiq-ligase_TRIM/RNF"/>
</dbReference>
<keyword evidence="8" id="KW-1185">Reference proteome</keyword>
<dbReference type="Gene3D" id="3.30.160.60">
    <property type="entry name" value="Classic Zinc Finger"/>
    <property type="match status" value="1"/>
</dbReference>
<dbReference type="SMART" id="SM00184">
    <property type="entry name" value="RING"/>
    <property type="match status" value="1"/>
</dbReference>
<dbReference type="EMBL" id="JAOPHQ010000966">
    <property type="protein sequence ID" value="KAK0152520.1"/>
    <property type="molecule type" value="Genomic_DNA"/>
</dbReference>
<organism evidence="7 8">
    <name type="scientific">Merluccius polli</name>
    <name type="common">Benguela hake</name>
    <name type="synonym">Merluccius cadenati</name>
    <dbReference type="NCBI Taxonomy" id="89951"/>
    <lineage>
        <taxon>Eukaryota</taxon>
        <taxon>Metazoa</taxon>
        <taxon>Chordata</taxon>
        <taxon>Craniata</taxon>
        <taxon>Vertebrata</taxon>
        <taxon>Euteleostomi</taxon>
        <taxon>Actinopterygii</taxon>
        <taxon>Neopterygii</taxon>
        <taxon>Teleostei</taxon>
        <taxon>Neoteleostei</taxon>
        <taxon>Acanthomorphata</taxon>
        <taxon>Zeiogadaria</taxon>
        <taxon>Gadariae</taxon>
        <taxon>Gadiformes</taxon>
        <taxon>Gadoidei</taxon>
        <taxon>Merlucciidae</taxon>
        <taxon>Merluccius</taxon>
    </lineage>
</organism>
<dbReference type="CDD" id="cd19756">
    <property type="entry name" value="Bbox2"/>
    <property type="match status" value="1"/>
</dbReference>
<dbReference type="SUPFAM" id="SSF57850">
    <property type="entry name" value="RING/U-box"/>
    <property type="match status" value="1"/>
</dbReference>
<dbReference type="InterPro" id="IPR001870">
    <property type="entry name" value="B30.2/SPRY"/>
</dbReference>
<sequence>MDDDREKTPLEVLLTCPVCQDLFTEPRQLQCGHSICMACLESMVGHSAELPFRCPDCRAYFGKVVEVQKSYVLASIVDDFKETMKQTARKAAKVYCDCCPDNDDNKTLAVKTCLKCEVSLCSEHVRTHLERRAFAAHPLVSPLVDLPDRKCPQHEDQVLRYYCAASRRYACNVCALEGKRSALVTDAASALGRRMTEYMDQRFQMIEGKMTESLDSINKLQDTILNDKVKRPSDSSLNSVTLVLLCLWIIVLSYSYNFFLENQTLTDTVKSQQTRLHNIYSTIAESLAENPLHLHENTEKKYQASSPSRRSSNPFRLHPKVLTLDLQTASPHLQVSGDLRSVERVQARLDYPILDARFDDTPQVLSTQCFGPGHHLWIVKAEGHWEIACGVPRKGGGSAFGVDPQSWSIAQEGAGGPLYAAHQGVRTELPGTAVAAVGVWVNSQKGTVTFYGNGTDGGAVHKLHEFQAQLSGPVCLGLGLHSVEPPSRARIMGYRSLLVQP</sequence>